<gene>
    <name evidence="2" type="ORF">EAV92_17665</name>
</gene>
<dbReference type="HAMAP" id="MF_00800">
    <property type="entry name" value="UPF0340"/>
    <property type="match status" value="1"/>
</dbReference>
<evidence type="ECO:0000313" key="2">
    <source>
        <dbReference type="EMBL" id="AYQ74232.1"/>
    </source>
</evidence>
<dbReference type="InterPro" id="IPR028345">
    <property type="entry name" value="Antibiotic_NAT-like"/>
</dbReference>
<dbReference type="AlphaFoldDB" id="A0A3G3K1D3"/>
<dbReference type="KEGG" id="coh:EAV92_17665"/>
<dbReference type="InterPro" id="IPR006340">
    <property type="entry name" value="DUF436"/>
</dbReference>
<protein>
    <recommendedName>
        <fullName evidence="1">UPF0340 protein EAV92_17665</fullName>
    </recommendedName>
</protein>
<evidence type="ECO:0000313" key="3">
    <source>
        <dbReference type="Proteomes" id="UP000269097"/>
    </source>
</evidence>
<comment type="similarity">
    <text evidence="1">Belongs to the UPF0340 family.</text>
</comment>
<accession>A0A3G3K1D3</accession>
<dbReference type="EMBL" id="CP033433">
    <property type="protein sequence ID" value="AYQ74232.1"/>
    <property type="molecule type" value="Genomic_DNA"/>
</dbReference>
<dbReference type="SUPFAM" id="SSF110710">
    <property type="entry name" value="TTHA0583/YokD-like"/>
    <property type="match status" value="1"/>
</dbReference>
<reference evidence="2 3" key="1">
    <citation type="submission" date="2018-10" db="EMBL/GenBank/DDBJ databases">
        <title>Genome Sequence of Cohnella sp.</title>
        <authorList>
            <person name="Srinivasan S."/>
            <person name="Kim M.K."/>
        </authorList>
    </citation>
    <scope>NUCLEOTIDE SEQUENCE [LARGE SCALE GENOMIC DNA]</scope>
    <source>
        <strain evidence="2 3">18JY8-7</strain>
    </source>
</reference>
<dbReference type="Proteomes" id="UP000269097">
    <property type="component" value="Chromosome"/>
</dbReference>
<dbReference type="Gene3D" id="3.40.50.10360">
    <property type="entry name" value="Hypothetical protein TT1679"/>
    <property type="match status" value="1"/>
</dbReference>
<name>A0A3G3K1D3_9BACL</name>
<dbReference type="PIRSF" id="PIRSF007510">
    <property type="entry name" value="UCP007510"/>
    <property type="match status" value="1"/>
</dbReference>
<keyword evidence="3" id="KW-1185">Reference proteome</keyword>
<dbReference type="NCBIfam" id="TIGR01440">
    <property type="entry name" value="TIGR01440 family protein"/>
    <property type="match status" value="1"/>
</dbReference>
<sequence>MTTKEQAPIADLVEQALTELAEAGGIGSGKLVVIGTSTSEVQGRRIGTSGAETVAAEIHEGVERARAKIGFAAVWQCCEHLNRALVMERQLAEAMGWTIVSAVPVPKAGGSMASYAYRRMKDPCLVEQVQVHAGLDIGETLIGMHLRVVAVPFRPSVRWIGEARVTAAYSRPKLIGGARAVYELPTETSSSGTCD</sequence>
<dbReference type="Pfam" id="PF04260">
    <property type="entry name" value="DUF436"/>
    <property type="match status" value="1"/>
</dbReference>
<dbReference type="RefSeq" id="WP_123042313.1">
    <property type="nucleotide sequence ID" value="NZ_CP033433.1"/>
</dbReference>
<organism evidence="2 3">
    <name type="scientific">Cohnella candidum</name>
    <dbReference type="NCBI Taxonomy" id="2674991"/>
    <lineage>
        <taxon>Bacteria</taxon>
        <taxon>Bacillati</taxon>
        <taxon>Bacillota</taxon>
        <taxon>Bacilli</taxon>
        <taxon>Bacillales</taxon>
        <taxon>Paenibacillaceae</taxon>
        <taxon>Cohnella</taxon>
    </lineage>
</organism>
<proteinExistence type="inferred from homology"/>
<evidence type="ECO:0000256" key="1">
    <source>
        <dbReference type="HAMAP-Rule" id="MF_00800"/>
    </source>
</evidence>